<dbReference type="EMBL" id="SNXS01000002">
    <property type="protein sequence ID" value="TDP72549.1"/>
    <property type="molecule type" value="Genomic_DNA"/>
</dbReference>
<dbReference type="SUPFAM" id="SSF55729">
    <property type="entry name" value="Acyl-CoA N-acyltransferases (Nat)"/>
    <property type="match status" value="1"/>
</dbReference>
<feature type="domain" description="N-acetyltransferase" evidence="1">
    <location>
        <begin position="9"/>
        <end position="169"/>
    </location>
</feature>
<dbReference type="InterPro" id="IPR051531">
    <property type="entry name" value="N-acetyltransferase"/>
</dbReference>
<gene>
    <name evidence="2" type="ORF">DES47_102294</name>
</gene>
<accession>A0A4R6QQ15</accession>
<dbReference type="AlphaFoldDB" id="A0A4R6QQ15"/>
<dbReference type="GO" id="GO:0016747">
    <property type="term" value="F:acyltransferase activity, transferring groups other than amino-acyl groups"/>
    <property type="evidence" value="ECO:0007669"/>
    <property type="project" value="InterPro"/>
</dbReference>
<dbReference type="Pfam" id="PF13302">
    <property type="entry name" value="Acetyltransf_3"/>
    <property type="match status" value="1"/>
</dbReference>
<name>A0A4R6QQ15_9BURK</name>
<reference evidence="2 3" key="1">
    <citation type="submission" date="2019-03" db="EMBL/GenBank/DDBJ databases">
        <title>Genomic Encyclopedia of Type Strains, Phase IV (KMG-IV): sequencing the most valuable type-strain genomes for metagenomic binning, comparative biology and taxonomic classification.</title>
        <authorList>
            <person name="Goeker M."/>
        </authorList>
    </citation>
    <scope>NUCLEOTIDE SEQUENCE [LARGE SCALE GENOMIC DNA]</scope>
    <source>
        <strain evidence="2 3">DSM 16998</strain>
    </source>
</reference>
<dbReference type="Gene3D" id="3.40.630.30">
    <property type="match status" value="1"/>
</dbReference>
<evidence type="ECO:0000259" key="1">
    <source>
        <dbReference type="PROSITE" id="PS51186"/>
    </source>
</evidence>
<proteinExistence type="predicted"/>
<comment type="caution">
    <text evidence="2">The sequence shown here is derived from an EMBL/GenBank/DDBJ whole genome shotgun (WGS) entry which is preliminary data.</text>
</comment>
<sequence>MIILETPRLLLRHLVPGDLEALYALYRDPDIRRYFPDGTRTLDETREELNWFLNGHRRQPELGLWATIERSSDAFLGRCGLLPWEIDGRLEVELAFLITKARWREGFASEAARAIVEHARTVLRLQRLICLITPGNAASVGVAEKVGMSFEREQEDEFGLCHIYALALVTPES</sequence>
<protein>
    <submittedName>
        <fullName evidence="2">Ribosomal-protein-alanine N-acetyltransferase</fullName>
    </submittedName>
</protein>
<keyword evidence="2" id="KW-0808">Transferase</keyword>
<dbReference type="PANTHER" id="PTHR43792">
    <property type="entry name" value="GNAT FAMILY, PUTATIVE (AFU_ORTHOLOGUE AFUA_3G00765)-RELATED-RELATED"/>
    <property type="match status" value="1"/>
</dbReference>
<dbReference type="InParanoid" id="A0A4R6QQ15"/>
<dbReference type="PROSITE" id="PS51186">
    <property type="entry name" value="GNAT"/>
    <property type="match status" value="1"/>
</dbReference>
<dbReference type="InterPro" id="IPR016181">
    <property type="entry name" value="Acyl_CoA_acyltransferase"/>
</dbReference>
<dbReference type="Proteomes" id="UP000295361">
    <property type="component" value="Unassembled WGS sequence"/>
</dbReference>
<dbReference type="PANTHER" id="PTHR43792:SF1">
    <property type="entry name" value="N-ACETYLTRANSFERASE DOMAIN-CONTAINING PROTEIN"/>
    <property type="match status" value="1"/>
</dbReference>
<evidence type="ECO:0000313" key="2">
    <source>
        <dbReference type="EMBL" id="TDP72549.1"/>
    </source>
</evidence>
<keyword evidence="3" id="KW-1185">Reference proteome</keyword>
<evidence type="ECO:0000313" key="3">
    <source>
        <dbReference type="Proteomes" id="UP000295361"/>
    </source>
</evidence>
<dbReference type="RefSeq" id="WP_166651892.1">
    <property type="nucleotide sequence ID" value="NZ_SNXS01000002.1"/>
</dbReference>
<dbReference type="InterPro" id="IPR000182">
    <property type="entry name" value="GNAT_dom"/>
</dbReference>
<organism evidence="2 3">
    <name type="scientific">Roseateles toxinivorans</name>
    <dbReference type="NCBI Taxonomy" id="270368"/>
    <lineage>
        <taxon>Bacteria</taxon>
        <taxon>Pseudomonadati</taxon>
        <taxon>Pseudomonadota</taxon>
        <taxon>Betaproteobacteria</taxon>
        <taxon>Burkholderiales</taxon>
        <taxon>Sphaerotilaceae</taxon>
        <taxon>Roseateles</taxon>
    </lineage>
</organism>